<dbReference type="Gene3D" id="1.10.10.10">
    <property type="entry name" value="Winged helix-like DNA-binding domain superfamily/Winged helix DNA-binding domain"/>
    <property type="match status" value="1"/>
</dbReference>
<dbReference type="InterPro" id="IPR018309">
    <property type="entry name" value="Tscrpt_reg_PadR_C"/>
</dbReference>
<evidence type="ECO:0000256" key="1">
    <source>
        <dbReference type="SAM" id="MobiDB-lite"/>
    </source>
</evidence>
<dbReference type="EMBL" id="BOPO01000006">
    <property type="protein sequence ID" value="GIL25386.1"/>
    <property type="molecule type" value="Genomic_DNA"/>
</dbReference>
<dbReference type="SUPFAM" id="SSF46785">
    <property type="entry name" value="Winged helix' DNA-binding domain"/>
    <property type="match status" value="1"/>
</dbReference>
<evidence type="ECO:0000313" key="4">
    <source>
        <dbReference type="EMBL" id="GIL25386.1"/>
    </source>
</evidence>
<reference evidence="5" key="1">
    <citation type="journal article" date="2021" name="Int. J. Syst. Evol. Microbiol.">
        <title>Actinocatenispora comari sp. nov., an endophytic actinomycete isolated from aerial parts of Comarum salesowianum.</title>
        <authorList>
            <person name="Oyunbileg N."/>
            <person name="Iizaka Y."/>
            <person name="Hamada M."/>
            <person name="Davaapurev B.O."/>
            <person name="Fukumoto A."/>
            <person name="Tsetseg B."/>
            <person name="Kato F."/>
            <person name="Tamura T."/>
            <person name="Batkhuu J."/>
            <person name="Anzai Y."/>
        </authorList>
    </citation>
    <scope>NUCLEOTIDE SEQUENCE [LARGE SCALE GENOMIC DNA]</scope>
    <source>
        <strain evidence="5">NUM-2625</strain>
    </source>
</reference>
<dbReference type="Pfam" id="PF03551">
    <property type="entry name" value="PadR"/>
    <property type="match status" value="1"/>
</dbReference>
<dbReference type="PANTHER" id="PTHR43252">
    <property type="entry name" value="TRANSCRIPTIONAL REGULATOR YQJI"/>
    <property type="match status" value="1"/>
</dbReference>
<name>A0A8J4EIL7_9ACTN</name>
<feature type="domain" description="Transcription regulator PadR N-terminal" evidence="2">
    <location>
        <begin position="49"/>
        <end position="120"/>
    </location>
</feature>
<protein>
    <recommendedName>
        <fullName evidence="6">PadR family transcriptional regulator</fullName>
    </recommendedName>
</protein>
<dbReference type="AlphaFoldDB" id="A0A8J4EIL7"/>
<dbReference type="Pfam" id="PF10400">
    <property type="entry name" value="Vir_act_alpha_C"/>
    <property type="match status" value="1"/>
</dbReference>
<evidence type="ECO:0000259" key="2">
    <source>
        <dbReference type="Pfam" id="PF03551"/>
    </source>
</evidence>
<dbReference type="InterPro" id="IPR036390">
    <property type="entry name" value="WH_DNA-bd_sf"/>
</dbReference>
<comment type="caution">
    <text evidence="4">The sequence shown here is derived from an EMBL/GenBank/DDBJ whole genome shotgun (WGS) entry which is preliminary data.</text>
</comment>
<gene>
    <name evidence="4" type="ORF">NUM_06410</name>
</gene>
<dbReference type="InterPro" id="IPR036388">
    <property type="entry name" value="WH-like_DNA-bd_sf"/>
</dbReference>
<dbReference type="InterPro" id="IPR005149">
    <property type="entry name" value="Tscrpt_reg_PadR_N"/>
</dbReference>
<sequence>MHRRGDVTDGAETPPQLLSLSRTLTDVHRYMSIGTTAGTLRGMSLRHALLGLLAEGPASGFDLTKTFDQQLGRWAWHTTHSHIYPELHKMAADGLIDVTETGSRGRKTYAITDAGLSELRRWMLSEPTRRGTRNESALRLFLIGVLDPDDAKRILQDYADQAAALLADIEAVIAAAPDAWRDNPLSIGRLAAERGRHTLPALQDWTRWAMEQIDQTDGPAATAGPARTDPDEHRRSPDDPDGQRPSDADGRPAAQ</sequence>
<keyword evidence="5" id="KW-1185">Reference proteome</keyword>
<feature type="domain" description="Transcription regulator PadR C-terminal" evidence="3">
    <location>
        <begin position="132"/>
        <end position="213"/>
    </location>
</feature>
<feature type="compositionally biased region" description="Basic and acidic residues" evidence="1">
    <location>
        <begin position="228"/>
        <end position="255"/>
    </location>
</feature>
<organism evidence="4 5">
    <name type="scientific">Actinocatenispora comari</name>
    <dbReference type="NCBI Taxonomy" id="2807577"/>
    <lineage>
        <taxon>Bacteria</taxon>
        <taxon>Bacillati</taxon>
        <taxon>Actinomycetota</taxon>
        <taxon>Actinomycetes</taxon>
        <taxon>Micromonosporales</taxon>
        <taxon>Micromonosporaceae</taxon>
        <taxon>Actinocatenispora</taxon>
    </lineage>
</organism>
<dbReference type="PANTHER" id="PTHR43252:SF6">
    <property type="entry name" value="NEGATIVE TRANSCRIPTION REGULATOR PADR"/>
    <property type="match status" value="1"/>
</dbReference>
<proteinExistence type="predicted"/>
<feature type="region of interest" description="Disordered" evidence="1">
    <location>
        <begin position="214"/>
        <end position="255"/>
    </location>
</feature>
<evidence type="ECO:0008006" key="6">
    <source>
        <dbReference type="Google" id="ProtNLM"/>
    </source>
</evidence>
<dbReference type="Proteomes" id="UP000614996">
    <property type="component" value="Unassembled WGS sequence"/>
</dbReference>
<accession>A0A8J4EIL7</accession>
<evidence type="ECO:0000259" key="3">
    <source>
        <dbReference type="Pfam" id="PF10400"/>
    </source>
</evidence>
<evidence type="ECO:0000313" key="5">
    <source>
        <dbReference type="Proteomes" id="UP000614996"/>
    </source>
</evidence>